<protein>
    <submittedName>
        <fullName evidence="2">Uncharacterized protein</fullName>
    </submittedName>
</protein>
<dbReference type="AlphaFoldDB" id="A0AA86SXK6"/>
<evidence type="ECO:0000256" key="1">
    <source>
        <dbReference type="SAM" id="MobiDB-lite"/>
    </source>
</evidence>
<feature type="region of interest" description="Disordered" evidence="1">
    <location>
        <begin position="32"/>
        <end position="71"/>
    </location>
</feature>
<reference evidence="2" key="1">
    <citation type="submission" date="2023-10" db="EMBL/GenBank/DDBJ databases">
        <authorList>
            <person name="Domelevo Entfellner J.-B."/>
        </authorList>
    </citation>
    <scope>NUCLEOTIDE SEQUENCE</scope>
</reference>
<proteinExistence type="predicted"/>
<feature type="compositionally biased region" description="Basic and acidic residues" evidence="1">
    <location>
        <begin position="59"/>
        <end position="69"/>
    </location>
</feature>
<gene>
    <name evidence="2" type="ORF">AYBTSS11_LOCUS19670</name>
</gene>
<feature type="compositionally biased region" description="Basic and acidic residues" evidence="1">
    <location>
        <begin position="32"/>
        <end position="46"/>
    </location>
</feature>
<organism evidence="2 3">
    <name type="scientific">Sphenostylis stenocarpa</name>
    <dbReference type="NCBI Taxonomy" id="92480"/>
    <lineage>
        <taxon>Eukaryota</taxon>
        <taxon>Viridiplantae</taxon>
        <taxon>Streptophyta</taxon>
        <taxon>Embryophyta</taxon>
        <taxon>Tracheophyta</taxon>
        <taxon>Spermatophyta</taxon>
        <taxon>Magnoliopsida</taxon>
        <taxon>eudicotyledons</taxon>
        <taxon>Gunneridae</taxon>
        <taxon>Pentapetalae</taxon>
        <taxon>rosids</taxon>
        <taxon>fabids</taxon>
        <taxon>Fabales</taxon>
        <taxon>Fabaceae</taxon>
        <taxon>Papilionoideae</taxon>
        <taxon>50 kb inversion clade</taxon>
        <taxon>NPAAA clade</taxon>
        <taxon>indigoferoid/millettioid clade</taxon>
        <taxon>Phaseoleae</taxon>
        <taxon>Sphenostylis</taxon>
    </lineage>
</organism>
<accession>A0AA86SXK6</accession>
<keyword evidence="3" id="KW-1185">Reference proteome</keyword>
<name>A0AA86SXK6_9FABA</name>
<dbReference type="Proteomes" id="UP001189624">
    <property type="component" value="Chromosome 6"/>
</dbReference>
<sequence length="131" mass="14496">MVVTLAAAGDVWTCSQPHNRARLVRFPSKEKNCADNERGRRSEARSGEIGVTVSSRTDGCSRDRDKGMDVTDDDTFGEAKVVDLLYTGFEDTDWRERWDASSSQGSWLFLNLSLGEVSAKGGAMVERTDSR</sequence>
<dbReference type="EMBL" id="OY731403">
    <property type="protein sequence ID" value="CAJ1963242.1"/>
    <property type="molecule type" value="Genomic_DNA"/>
</dbReference>
<evidence type="ECO:0000313" key="2">
    <source>
        <dbReference type="EMBL" id="CAJ1963242.1"/>
    </source>
</evidence>
<dbReference type="Gramene" id="rna-AYBTSS11_LOCUS19670">
    <property type="protein sequence ID" value="CAJ1963242.1"/>
    <property type="gene ID" value="gene-AYBTSS11_LOCUS19670"/>
</dbReference>
<evidence type="ECO:0000313" key="3">
    <source>
        <dbReference type="Proteomes" id="UP001189624"/>
    </source>
</evidence>